<gene>
    <name evidence="2" type="ORF">MNOR_LOCUS6819</name>
</gene>
<dbReference type="Proteomes" id="UP001497623">
    <property type="component" value="Unassembled WGS sequence"/>
</dbReference>
<proteinExistence type="predicted"/>
<dbReference type="InterPro" id="IPR029063">
    <property type="entry name" value="SAM-dependent_MTases_sf"/>
</dbReference>
<dbReference type="Gene3D" id="3.40.50.150">
    <property type="entry name" value="Vaccinia Virus protein VP39"/>
    <property type="match status" value="1"/>
</dbReference>
<dbReference type="PANTHER" id="PTHR32026">
    <property type="entry name" value="METHYLTRANSFERASE-LIKE PROTEIN 24"/>
    <property type="match status" value="1"/>
</dbReference>
<comment type="caution">
    <text evidence="2">The sequence shown here is derived from an EMBL/GenBank/DDBJ whole genome shotgun (WGS) entry which is preliminary data.</text>
</comment>
<dbReference type="PANTHER" id="PTHR32026:SF10">
    <property type="entry name" value="METHYLTRANSFERASE-LIKE PROTEIN 24-RELATED"/>
    <property type="match status" value="1"/>
</dbReference>
<organism evidence="2 3">
    <name type="scientific">Meganyctiphanes norvegica</name>
    <name type="common">Northern krill</name>
    <name type="synonym">Thysanopoda norvegica</name>
    <dbReference type="NCBI Taxonomy" id="48144"/>
    <lineage>
        <taxon>Eukaryota</taxon>
        <taxon>Metazoa</taxon>
        <taxon>Ecdysozoa</taxon>
        <taxon>Arthropoda</taxon>
        <taxon>Crustacea</taxon>
        <taxon>Multicrustacea</taxon>
        <taxon>Malacostraca</taxon>
        <taxon>Eumalacostraca</taxon>
        <taxon>Eucarida</taxon>
        <taxon>Euphausiacea</taxon>
        <taxon>Euphausiidae</taxon>
        <taxon>Meganyctiphanes</taxon>
    </lineage>
</organism>
<keyword evidence="3" id="KW-1185">Reference proteome</keyword>
<reference evidence="2 3" key="1">
    <citation type="submission" date="2024-05" db="EMBL/GenBank/DDBJ databases">
        <authorList>
            <person name="Wallberg A."/>
        </authorList>
    </citation>
    <scope>NUCLEOTIDE SEQUENCE [LARGE SCALE GENOMIC DNA]</scope>
</reference>
<evidence type="ECO:0000313" key="3">
    <source>
        <dbReference type="Proteomes" id="UP001497623"/>
    </source>
</evidence>
<feature type="domain" description="Methyltransferase" evidence="1">
    <location>
        <begin position="100"/>
        <end position="240"/>
    </location>
</feature>
<protein>
    <recommendedName>
        <fullName evidence="1">Methyltransferase domain-containing protein</fullName>
    </recommendedName>
</protein>
<dbReference type="InterPro" id="IPR026913">
    <property type="entry name" value="METTL24"/>
</dbReference>
<dbReference type="InterPro" id="IPR025714">
    <property type="entry name" value="Methyltranfer_dom"/>
</dbReference>
<sequence length="289" mass="32990">MIMTYLDCMCVCVCMCVCDSKLSDDSRDSQNKRLEISNTLYNNSSITATANFNTDNECQTRPLKIIKQFFNYIHRKSFDCKKLVHYGGSARKQPLSLSKFIDGDKPLCEDALFPFPRNDCIVYSFGINEEWSFDEAMAAKGCQVHSFDPTMEVGDHQHSPGVRFHNLGIGGTKGMVSIEGMDQKVPVDTLENIMNSLGHKKIYYLKMDVEGSEIPAFQQIFSNNTDILENIQQIGMEIHPGKYKALKEGRPAHLLLRSQIWSYFIQSQSRFYFGPLIAKLAKKWLKTYN</sequence>
<dbReference type="Pfam" id="PF13383">
    <property type="entry name" value="Methyltransf_22"/>
    <property type="match status" value="1"/>
</dbReference>
<feature type="non-terminal residue" evidence="2">
    <location>
        <position position="289"/>
    </location>
</feature>
<evidence type="ECO:0000259" key="1">
    <source>
        <dbReference type="Pfam" id="PF13383"/>
    </source>
</evidence>
<accession>A0AAV2PZY5</accession>
<evidence type="ECO:0000313" key="2">
    <source>
        <dbReference type="EMBL" id="CAL4067937.1"/>
    </source>
</evidence>
<dbReference type="AlphaFoldDB" id="A0AAV2PZY5"/>
<dbReference type="EMBL" id="CAXKWB010002885">
    <property type="protein sequence ID" value="CAL4067937.1"/>
    <property type="molecule type" value="Genomic_DNA"/>
</dbReference>
<dbReference type="SUPFAM" id="SSF53335">
    <property type="entry name" value="S-adenosyl-L-methionine-dependent methyltransferases"/>
    <property type="match status" value="1"/>
</dbReference>
<name>A0AAV2PZY5_MEGNR</name>